<evidence type="ECO:0000256" key="10">
    <source>
        <dbReference type="ARBA" id="ARBA00023316"/>
    </source>
</evidence>
<evidence type="ECO:0000256" key="1">
    <source>
        <dbReference type="ARBA" id="ARBA00002954"/>
    </source>
</evidence>
<keyword evidence="8 14" id="KW-0378">Hydrolase</keyword>
<evidence type="ECO:0000313" key="14">
    <source>
        <dbReference type="EMBL" id="MDA7085967.1"/>
    </source>
</evidence>
<keyword evidence="6" id="KW-0574">Periplasm</keyword>
<evidence type="ECO:0000256" key="11">
    <source>
        <dbReference type="ARBA" id="ARBA00030835"/>
    </source>
</evidence>
<dbReference type="SMART" id="SM00047">
    <property type="entry name" value="LYZ2"/>
    <property type="match status" value="1"/>
</dbReference>
<feature type="region of interest" description="Disordered" evidence="12">
    <location>
        <begin position="115"/>
        <end position="152"/>
    </location>
</feature>
<keyword evidence="14" id="KW-0966">Cell projection</keyword>
<dbReference type="InterPro" id="IPR051056">
    <property type="entry name" value="Glycosyl_Hydrolase_73"/>
</dbReference>
<dbReference type="Proteomes" id="UP001212042">
    <property type="component" value="Unassembled WGS sequence"/>
</dbReference>
<dbReference type="Gene3D" id="2.10.70.40">
    <property type="entry name" value="peptidoglycan hydrolase"/>
    <property type="match status" value="1"/>
</dbReference>
<dbReference type="InterPro" id="IPR019301">
    <property type="entry name" value="Flagellar_prot_FlgJ_N"/>
</dbReference>
<comment type="caution">
    <text evidence="14">The sequence shown here is derived from an EMBL/GenBank/DDBJ whole genome shotgun (WGS) entry which is preliminary data.</text>
</comment>
<comment type="function">
    <text evidence="1">Flagellum-specific muramidase which hydrolyzes the peptidoglycan layer to assemble the rod structure in the periplasmic space.</text>
</comment>
<evidence type="ECO:0000256" key="3">
    <source>
        <dbReference type="ARBA" id="ARBA00006880"/>
    </source>
</evidence>
<organism evidence="14 15">
    <name type="scientific">Pseudomonas aestuarii</name>
    <dbReference type="NCBI Taxonomy" id="3018340"/>
    <lineage>
        <taxon>Bacteria</taxon>
        <taxon>Pseudomonadati</taxon>
        <taxon>Pseudomonadota</taxon>
        <taxon>Gammaproteobacteria</taxon>
        <taxon>Pseudomonadales</taxon>
        <taxon>Pseudomonadaceae</taxon>
        <taxon>Pseudomonas</taxon>
    </lineage>
</organism>
<evidence type="ECO:0000259" key="13">
    <source>
        <dbReference type="SMART" id="SM00047"/>
    </source>
</evidence>
<proteinExistence type="inferred from homology"/>
<keyword evidence="10" id="KW-0961">Cell wall biogenesis/degradation</keyword>
<accession>A0ABT4XCP2</accession>
<evidence type="ECO:0000256" key="5">
    <source>
        <dbReference type="ARBA" id="ARBA00013433"/>
    </source>
</evidence>
<dbReference type="PANTHER" id="PTHR33308">
    <property type="entry name" value="PEPTIDOGLYCAN HYDROLASE FLGJ"/>
    <property type="match status" value="1"/>
</dbReference>
<evidence type="ECO:0000256" key="8">
    <source>
        <dbReference type="ARBA" id="ARBA00022801"/>
    </source>
</evidence>
<evidence type="ECO:0000256" key="7">
    <source>
        <dbReference type="ARBA" id="ARBA00022795"/>
    </source>
</evidence>
<evidence type="ECO:0000256" key="4">
    <source>
        <dbReference type="ARBA" id="ARBA00007974"/>
    </source>
</evidence>
<evidence type="ECO:0000256" key="12">
    <source>
        <dbReference type="SAM" id="MobiDB-lite"/>
    </source>
</evidence>
<evidence type="ECO:0000256" key="9">
    <source>
        <dbReference type="ARBA" id="ARBA00023295"/>
    </source>
</evidence>
<keyword evidence="7" id="KW-1005">Bacterial flagellum biogenesis</keyword>
<keyword evidence="14" id="KW-0282">Flagellum</keyword>
<evidence type="ECO:0000313" key="15">
    <source>
        <dbReference type="Proteomes" id="UP001212042"/>
    </source>
</evidence>
<comment type="similarity">
    <text evidence="4">In the C-terminal section; belongs to the glycosyl hydrolase 73 family.</text>
</comment>
<name>A0ABT4XCP2_9PSED</name>
<dbReference type="InterPro" id="IPR013377">
    <property type="entry name" value="FlgJ"/>
</dbReference>
<keyword evidence="15" id="KW-1185">Reference proteome</keyword>
<dbReference type="Pfam" id="PF01832">
    <property type="entry name" value="Glucosaminidase"/>
    <property type="match status" value="1"/>
</dbReference>
<evidence type="ECO:0000256" key="6">
    <source>
        <dbReference type="ARBA" id="ARBA00022764"/>
    </source>
</evidence>
<keyword evidence="9" id="KW-0326">Glycosidase</keyword>
<protein>
    <recommendedName>
        <fullName evidence="5">Peptidoglycan hydrolase FlgJ</fullName>
    </recommendedName>
    <alternativeName>
        <fullName evidence="11">Muramidase FlgJ</fullName>
    </alternativeName>
</protein>
<evidence type="ECO:0000256" key="2">
    <source>
        <dbReference type="ARBA" id="ARBA00004418"/>
    </source>
</evidence>
<sequence length="390" mass="42231">MDSRLSAGLLGSVNTNSPLDSGAFTDLNRLNQFKLGGDSEKNIRKVAQEFESLFLNEMLKAMRSANEVFAEGNFMNSNESKTYQDMHDQQLSVTLSNNQNGIGLADVLVRQMSQLKDAGSRPNPFAQVDQPVPSAPSKPLARVDSSRDDSSLLNQRRLSLPGRLSDRMMAGIVPTAGAVAAQPLAQNDWIPAKAFAAPADKALSLNGADAISGRRLALAPGKTAFASKDEFIAAMLPMAEQAAEKIGVDARYLVAQAALETGWGKSIIRQQDGSSSHNLFGIKSHNSWDGESARVLTTEYKGGKAVKEAASFRSYESYAHSFDDYVSFLQSNGRYEKALDATQNPEQFARELQKAGYATDPQYARKVAQIARQMSTYQTIASSDTALTQG</sequence>
<dbReference type="InterPro" id="IPR002901">
    <property type="entry name" value="MGlyc_endo_b_GlcNAc-like_dom"/>
</dbReference>
<dbReference type="RefSeq" id="WP_271346883.1">
    <property type="nucleotide sequence ID" value="NZ_JAQJZJ010000002.1"/>
</dbReference>
<dbReference type="Gene3D" id="1.10.530.10">
    <property type="match status" value="1"/>
</dbReference>
<reference evidence="14 15" key="1">
    <citation type="submission" date="2023-01" db="EMBL/GenBank/DDBJ databases">
        <title>Pseudomonas SA3-5T sp. nov., isolated from tidal flat sediment.</title>
        <authorList>
            <person name="Kim H.S."/>
            <person name="Kim J.-S."/>
            <person name="Suh M.K."/>
            <person name="Eom M.K."/>
            <person name="Lee J.-S."/>
        </authorList>
    </citation>
    <scope>NUCLEOTIDE SEQUENCE [LARGE SCALE GENOMIC DNA]</scope>
    <source>
        <strain evidence="14 15">SA3-5</strain>
    </source>
</reference>
<keyword evidence="14" id="KW-0969">Cilium</keyword>
<dbReference type="NCBIfam" id="TIGR02541">
    <property type="entry name" value="flagell_FlgJ"/>
    <property type="match status" value="1"/>
</dbReference>
<dbReference type="PANTHER" id="PTHR33308:SF9">
    <property type="entry name" value="PEPTIDOGLYCAN HYDROLASE FLGJ"/>
    <property type="match status" value="1"/>
</dbReference>
<dbReference type="Pfam" id="PF10135">
    <property type="entry name" value="Rod-binding"/>
    <property type="match status" value="1"/>
</dbReference>
<comment type="subcellular location">
    <subcellularLocation>
        <location evidence="2">Periplasm</location>
    </subcellularLocation>
</comment>
<gene>
    <name evidence="14" type="primary">flgJ</name>
    <name evidence="14" type="ORF">PH586_06140</name>
</gene>
<dbReference type="GO" id="GO:0016787">
    <property type="term" value="F:hydrolase activity"/>
    <property type="evidence" value="ECO:0007669"/>
    <property type="project" value="UniProtKB-KW"/>
</dbReference>
<feature type="domain" description="Mannosyl-glycoprotein endo-beta-N-acetylglucosamidase-like" evidence="13">
    <location>
        <begin position="216"/>
        <end position="378"/>
    </location>
</feature>
<comment type="similarity">
    <text evidence="3">In the N-terminal section; belongs to the FlgJ family.</text>
</comment>
<dbReference type="EMBL" id="JAQJZJ010000002">
    <property type="protein sequence ID" value="MDA7085967.1"/>
    <property type="molecule type" value="Genomic_DNA"/>
</dbReference>